<keyword evidence="2" id="KW-1133">Transmembrane helix</keyword>
<name>A0AA89C792_PINIB</name>
<sequence length="355" mass="39855">MGGAIGGVVCLFVVITFCLLRSKRVEKRKRSAIEEQYRVVATTLTNITDSEDGCPYESVSMNDPTYRSDITLPTRKVKSGGISNGLLAFKRWVSFEGEMNGKDDIIGRTMSTPSPYDYKQPIKRSQPLPSIPEPPGSRRLMEQIDAYTEAGDTQLRTTRNKLEAKDSCPYDELRESLLIRDPSVKCNKSEVTGNEGYFTIEKVKNDPNKDVRPEAGNEYFTLETKDASEENDICLDKPRPHKPTYAVVRKSQDVSVISDVKQNEVNENNRCEVQTNSNKIEERQECSVNPGNQNNNAYFVLETVSLLTNQKATCDSTTNSMSVTSSSDRSSTYLEPVPKIDRNVYLDILPESTKL</sequence>
<evidence type="ECO:0000256" key="2">
    <source>
        <dbReference type="SAM" id="Phobius"/>
    </source>
</evidence>
<reference evidence="3" key="1">
    <citation type="submission" date="2019-08" db="EMBL/GenBank/DDBJ databases">
        <title>The improved chromosome-level genome for the pearl oyster Pinctada fucata martensii using PacBio sequencing and Hi-C.</title>
        <authorList>
            <person name="Zheng Z."/>
        </authorList>
    </citation>
    <scope>NUCLEOTIDE SEQUENCE</scope>
    <source>
        <strain evidence="3">ZZ-2019</strain>
        <tissue evidence="3">Adductor muscle</tissue>
    </source>
</reference>
<keyword evidence="2" id="KW-0472">Membrane</keyword>
<dbReference type="EMBL" id="VSWD01000005">
    <property type="protein sequence ID" value="KAK3103709.1"/>
    <property type="molecule type" value="Genomic_DNA"/>
</dbReference>
<dbReference type="Proteomes" id="UP001186944">
    <property type="component" value="Unassembled WGS sequence"/>
</dbReference>
<evidence type="ECO:0000313" key="4">
    <source>
        <dbReference type="Proteomes" id="UP001186944"/>
    </source>
</evidence>
<organism evidence="3 4">
    <name type="scientific">Pinctada imbricata</name>
    <name type="common">Atlantic pearl-oyster</name>
    <name type="synonym">Pinctada martensii</name>
    <dbReference type="NCBI Taxonomy" id="66713"/>
    <lineage>
        <taxon>Eukaryota</taxon>
        <taxon>Metazoa</taxon>
        <taxon>Spiralia</taxon>
        <taxon>Lophotrochozoa</taxon>
        <taxon>Mollusca</taxon>
        <taxon>Bivalvia</taxon>
        <taxon>Autobranchia</taxon>
        <taxon>Pteriomorphia</taxon>
        <taxon>Pterioida</taxon>
        <taxon>Pterioidea</taxon>
        <taxon>Pteriidae</taxon>
        <taxon>Pinctada</taxon>
    </lineage>
</organism>
<feature type="region of interest" description="Disordered" evidence="1">
    <location>
        <begin position="315"/>
        <end position="334"/>
    </location>
</feature>
<keyword evidence="2" id="KW-0812">Transmembrane</keyword>
<protein>
    <submittedName>
        <fullName evidence="3">Uncharacterized protein</fullName>
    </submittedName>
</protein>
<comment type="caution">
    <text evidence="3">The sequence shown here is derived from an EMBL/GenBank/DDBJ whole genome shotgun (WGS) entry which is preliminary data.</text>
</comment>
<proteinExistence type="predicted"/>
<feature type="compositionally biased region" description="Low complexity" evidence="1">
    <location>
        <begin position="316"/>
        <end position="332"/>
    </location>
</feature>
<dbReference type="AlphaFoldDB" id="A0AA89C792"/>
<feature type="transmembrane region" description="Helical" evidence="2">
    <location>
        <begin position="6"/>
        <end position="22"/>
    </location>
</feature>
<evidence type="ECO:0000313" key="3">
    <source>
        <dbReference type="EMBL" id="KAK3103709.1"/>
    </source>
</evidence>
<accession>A0AA89C792</accession>
<gene>
    <name evidence="3" type="ORF">FSP39_021186</name>
</gene>
<keyword evidence="4" id="KW-1185">Reference proteome</keyword>
<evidence type="ECO:0000256" key="1">
    <source>
        <dbReference type="SAM" id="MobiDB-lite"/>
    </source>
</evidence>
<feature type="region of interest" description="Disordered" evidence="1">
    <location>
        <begin position="118"/>
        <end position="137"/>
    </location>
</feature>